<dbReference type="SMART" id="SM01179">
    <property type="entry name" value="DUF862"/>
    <property type="match status" value="1"/>
</dbReference>
<feature type="compositionally biased region" description="Polar residues" evidence="4">
    <location>
        <begin position="185"/>
        <end position="208"/>
    </location>
</feature>
<comment type="caution">
    <text evidence="6">The sequence shown here is derived from an EMBL/GenBank/DDBJ whole genome shotgun (WGS) entry which is preliminary data.</text>
</comment>
<dbReference type="GO" id="GO:0101005">
    <property type="term" value="F:deubiquitinase activity"/>
    <property type="evidence" value="ECO:0007669"/>
    <property type="project" value="TreeGrafter"/>
</dbReference>
<accession>A0A2P6NJA0</accession>
<reference evidence="6 7" key="1">
    <citation type="journal article" date="2018" name="Genome Biol. Evol.">
        <title>Multiple Roots of Fruiting Body Formation in Amoebozoa.</title>
        <authorList>
            <person name="Hillmann F."/>
            <person name="Forbes G."/>
            <person name="Novohradska S."/>
            <person name="Ferling I."/>
            <person name="Riege K."/>
            <person name="Groth M."/>
            <person name="Westermann M."/>
            <person name="Marz M."/>
            <person name="Spaller T."/>
            <person name="Winckler T."/>
            <person name="Schaap P."/>
            <person name="Glockner G."/>
        </authorList>
    </citation>
    <scope>NUCLEOTIDE SEQUENCE [LARGE SCALE GENOMIC DNA]</scope>
    <source>
        <strain evidence="6 7">Jena</strain>
    </source>
</reference>
<dbReference type="GO" id="GO:0006508">
    <property type="term" value="P:proteolysis"/>
    <property type="evidence" value="ECO:0007669"/>
    <property type="project" value="UniProtKB-KW"/>
</dbReference>
<keyword evidence="7" id="KW-1185">Reference proteome</keyword>
<dbReference type="InParanoid" id="A0A2P6NJA0"/>
<dbReference type="Pfam" id="PF05903">
    <property type="entry name" value="Peptidase_C97"/>
    <property type="match status" value="1"/>
</dbReference>
<evidence type="ECO:0000256" key="3">
    <source>
        <dbReference type="ARBA" id="ARBA00022801"/>
    </source>
</evidence>
<dbReference type="GO" id="GO:0016579">
    <property type="term" value="P:protein deubiquitination"/>
    <property type="evidence" value="ECO:0007669"/>
    <property type="project" value="TreeGrafter"/>
</dbReference>
<dbReference type="EMBL" id="MDYQ01000071">
    <property type="protein sequence ID" value="PRP84021.1"/>
    <property type="molecule type" value="Genomic_DNA"/>
</dbReference>
<dbReference type="Gene3D" id="3.90.1720.30">
    <property type="entry name" value="PPPDE domains"/>
    <property type="match status" value="1"/>
</dbReference>
<proteinExistence type="inferred from homology"/>
<dbReference type="PROSITE" id="PS51858">
    <property type="entry name" value="PPPDE"/>
    <property type="match status" value="1"/>
</dbReference>
<protein>
    <recommendedName>
        <fullName evidence="5">PPPDE domain-containing protein</fullName>
    </recommendedName>
</protein>
<evidence type="ECO:0000259" key="5">
    <source>
        <dbReference type="PROSITE" id="PS51858"/>
    </source>
</evidence>
<dbReference type="AlphaFoldDB" id="A0A2P6NJA0"/>
<gene>
    <name evidence="6" type="ORF">PROFUN_08618</name>
</gene>
<comment type="similarity">
    <text evidence="1">Belongs to the DeSI family.</text>
</comment>
<dbReference type="InterPro" id="IPR042266">
    <property type="entry name" value="PPPDE_sf"/>
</dbReference>
<evidence type="ECO:0000313" key="6">
    <source>
        <dbReference type="EMBL" id="PRP84021.1"/>
    </source>
</evidence>
<dbReference type="Proteomes" id="UP000241769">
    <property type="component" value="Unassembled WGS sequence"/>
</dbReference>
<dbReference type="PANTHER" id="PTHR12378:SF80">
    <property type="entry name" value="IP06716P-RELATED"/>
    <property type="match status" value="1"/>
</dbReference>
<name>A0A2P6NJA0_9EUKA</name>
<dbReference type="STRING" id="1890364.A0A2P6NJA0"/>
<evidence type="ECO:0000256" key="4">
    <source>
        <dbReference type="SAM" id="MobiDB-lite"/>
    </source>
</evidence>
<dbReference type="PANTHER" id="PTHR12378">
    <property type="entry name" value="DESUMOYLATING ISOPEPTIDASE"/>
    <property type="match status" value="1"/>
</dbReference>
<evidence type="ECO:0000256" key="1">
    <source>
        <dbReference type="ARBA" id="ARBA00008140"/>
    </source>
</evidence>
<evidence type="ECO:0000313" key="7">
    <source>
        <dbReference type="Proteomes" id="UP000241769"/>
    </source>
</evidence>
<evidence type="ECO:0000256" key="2">
    <source>
        <dbReference type="ARBA" id="ARBA00022670"/>
    </source>
</evidence>
<keyword evidence="2" id="KW-0645">Protease</keyword>
<organism evidence="6 7">
    <name type="scientific">Planoprotostelium fungivorum</name>
    <dbReference type="NCBI Taxonomy" id="1890364"/>
    <lineage>
        <taxon>Eukaryota</taxon>
        <taxon>Amoebozoa</taxon>
        <taxon>Evosea</taxon>
        <taxon>Variosea</taxon>
        <taxon>Cavosteliida</taxon>
        <taxon>Cavosteliaceae</taxon>
        <taxon>Planoprotostelium</taxon>
    </lineage>
</organism>
<feature type="domain" description="PPPDE" evidence="5">
    <location>
        <begin position="28"/>
        <end position="167"/>
    </location>
</feature>
<sequence>MICGSRLEKIKNEPQRHSQTDNTIWKMARVTLNIYDLHDVNDKVYCIGLGAFHSGVEVYGKEYAFGFHDRPTSGIWSAKPKEALFGKTLRISIDMGETKKTQGEMIDILDELAGEWLGTSYHMLEMNCNHFSDTFCKRLLNGKGIPNYVNRLANISKLFSCFIPAHMVGVPKAPPPQAPIDHPPRSSTHTVLSSPPMQPTLVMSNSSSLDRKVERITSEDPRDSLLVYERERLRSSLSGGTAKRAASSTNIDQKMTYNTVPARV</sequence>
<dbReference type="InterPro" id="IPR008580">
    <property type="entry name" value="PPPDE_dom"/>
</dbReference>
<feature type="region of interest" description="Disordered" evidence="4">
    <location>
        <begin position="174"/>
        <end position="209"/>
    </location>
</feature>
<dbReference type="OrthoDB" id="412286at2759"/>
<keyword evidence="3" id="KW-0378">Hydrolase</keyword>